<organism evidence="10 11">
    <name type="scientific">Polychaeton citri CBS 116435</name>
    <dbReference type="NCBI Taxonomy" id="1314669"/>
    <lineage>
        <taxon>Eukaryota</taxon>
        <taxon>Fungi</taxon>
        <taxon>Dikarya</taxon>
        <taxon>Ascomycota</taxon>
        <taxon>Pezizomycotina</taxon>
        <taxon>Dothideomycetes</taxon>
        <taxon>Dothideomycetidae</taxon>
        <taxon>Capnodiales</taxon>
        <taxon>Capnodiaceae</taxon>
        <taxon>Polychaeton</taxon>
    </lineage>
</organism>
<dbReference type="InterPro" id="IPR019564">
    <property type="entry name" value="Sam37/metaxin_N"/>
</dbReference>
<evidence type="ECO:0000313" key="11">
    <source>
        <dbReference type="Proteomes" id="UP000799441"/>
    </source>
</evidence>
<dbReference type="GO" id="GO:0015031">
    <property type="term" value="P:protein transport"/>
    <property type="evidence" value="ECO:0007669"/>
    <property type="project" value="UniProtKB-KW"/>
</dbReference>
<comment type="subcellular location">
    <subcellularLocation>
        <location evidence="1">Mitochondrion outer membrane</location>
    </subcellularLocation>
</comment>
<comment type="caution">
    <text evidence="10">The sequence shown here is derived from an EMBL/GenBank/DDBJ whole genome shotgun (WGS) entry which is preliminary data.</text>
</comment>
<gene>
    <name evidence="10" type="ORF">K431DRAFT_339663</name>
</gene>
<dbReference type="EMBL" id="MU003804">
    <property type="protein sequence ID" value="KAF2720000.1"/>
    <property type="molecule type" value="Genomic_DNA"/>
</dbReference>
<evidence type="ECO:0000256" key="5">
    <source>
        <dbReference type="ARBA" id="ARBA00022927"/>
    </source>
</evidence>
<accession>A0A9P4UPG6</accession>
<dbReference type="PANTHER" id="PTHR12289:SF41">
    <property type="entry name" value="FAILED AXON CONNECTIONS-RELATED"/>
    <property type="match status" value="1"/>
</dbReference>
<dbReference type="SUPFAM" id="SSF47616">
    <property type="entry name" value="GST C-terminal domain-like"/>
    <property type="match status" value="1"/>
</dbReference>
<comment type="similarity">
    <text evidence="2">Belongs to the metaxin family.</text>
</comment>
<dbReference type="GO" id="GO:0007005">
    <property type="term" value="P:mitochondrion organization"/>
    <property type="evidence" value="ECO:0007669"/>
    <property type="project" value="TreeGrafter"/>
</dbReference>
<evidence type="ECO:0000259" key="9">
    <source>
        <dbReference type="Pfam" id="PF17171"/>
    </source>
</evidence>
<evidence type="ECO:0008006" key="12">
    <source>
        <dbReference type="Google" id="ProtNLM"/>
    </source>
</evidence>
<evidence type="ECO:0000256" key="2">
    <source>
        <dbReference type="ARBA" id="ARBA00009170"/>
    </source>
</evidence>
<evidence type="ECO:0000256" key="7">
    <source>
        <dbReference type="ARBA" id="ARBA00023136"/>
    </source>
</evidence>
<keyword evidence="3" id="KW-0813">Transport</keyword>
<dbReference type="InterPro" id="IPR033468">
    <property type="entry name" value="Metaxin_GST"/>
</dbReference>
<dbReference type="GO" id="GO:0001401">
    <property type="term" value="C:SAM complex"/>
    <property type="evidence" value="ECO:0007669"/>
    <property type="project" value="InterPro"/>
</dbReference>
<keyword evidence="6" id="KW-0496">Mitochondrion</keyword>
<dbReference type="Proteomes" id="UP000799441">
    <property type="component" value="Unassembled WGS sequence"/>
</dbReference>
<dbReference type="InterPro" id="IPR050931">
    <property type="entry name" value="Mito_Protein_Transport_Metaxin"/>
</dbReference>
<dbReference type="InterPro" id="IPR036282">
    <property type="entry name" value="Glutathione-S-Trfase_C_sf"/>
</dbReference>
<keyword evidence="11" id="KW-1185">Reference proteome</keyword>
<evidence type="ECO:0000256" key="6">
    <source>
        <dbReference type="ARBA" id="ARBA00023128"/>
    </source>
</evidence>
<feature type="domain" description="Mitochondrial outer membrane transport complex Sam37/metaxin N-terminal" evidence="8">
    <location>
        <begin position="20"/>
        <end position="140"/>
    </location>
</feature>
<proteinExistence type="inferred from homology"/>
<dbReference type="AlphaFoldDB" id="A0A9P4UPG6"/>
<evidence type="ECO:0000256" key="4">
    <source>
        <dbReference type="ARBA" id="ARBA00022787"/>
    </source>
</evidence>
<keyword evidence="5" id="KW-0653">Protein transport</keyword>
<protein>
    <recommendedName>
        <fullName evidence="12">Mitochondrial outer membrane transport complex Sam37/metaxin N-terminal domain-containing protein</fullName>
    </recommendedName>
</protein>
<dbReference type="Pfam" id="PF10568">
    <property type="entry name" value="Tom37"/>
    <property type="match status" value="1"/>
</dbReference>
<evidence type="ECO:0000256" key="1">
    <source>
        <dbReference type="ARBA" id="ARBA00004294"/>
    </source>
</evidence>
<dbReference type="OrthoDB" id="5835136at2759"/>
<feature type="domain" description="Metaxin glutathione S-transferase" evidence="9">
    <location>
        <begin position="220"/>
        <end position="282"/>
    </location>
</feature>
<sequence length="427" mass="46534">MIQLQVLGPAFGLPSIDAECNAAVALLKSFLAKAGTPWELVPVHDERQAPCLVVDAGSRHTGFGNIARYVEEQYADFVLPLSGQQLGDSVALTSFLDAHGPTLLAVHLYVSFENWRHATRPAFTAMLPLLSNWTLPPRLRSQARAATDHLGISSIDVDNVHDTGSNPSGQDFSIKEDEQFEKAAQKRASLLLPRKETLRSLLSQPQHAATFKLHSLAQDFLGPLQDLLGDGAWLLGTTRPTTADFLAYGYLGLMLKPNVPQDWLAKLMKGKYSALAAYVDRMHDMLQLETKVEDVVSLGHAVSGEEVDSIRRYCLMGLPWTAPAVTSSIGIIGANVARLVSRIPVINDRAVIIQMEPAQLTFWQRHLALICTTLTAAVAAEGHLLWPRGENVHFFGKKRLSDYGHLGAALSGIALIGPQSYSRADAP</sequence>
<keyword evidence="7" id="KW-0472">Membrane</keyword>
<reference evidence="10" key="1">
    <citation type="journal article" date="2020" name="Stud. Mycol.">
        <title>101 Dothideomycetes genomes: a test case for predicting lifestyles and emergence of pathogens.</title>
        <authorList>
            <person name="Haridas S."/>
            <person name="Albert R."/>
            <person name="Binder M."/>
            <person name="Bloem J."/>
            <person name="Labutti K."/>
            <person name="Salamov A."/>
            <person name="Andreopoulos B."/>
            <person name="Baker S."/>
            <person name="Barry K."/>
            <person name="Bills G."/>
            <person name="Bluhm B."/>
            <person name="Cannon C."/>
            <person name="Castanera R."/>
            <person name="Culley D."/>
            <person name="Daum C."/>
            <person name="Ezra D."/>
            <person name="Gonzalez J."/>
            <person name="Henrissat B."/>
            <person name="Kuo A."/>
            <person name="Liang C."/>
            <person name="Lipzen A."/>
            <person name="Lutzoni F."/>
            <person name="Magnuson J."/>
            <person name="Mondo S."/>
            <person name="Nolan M."/>
            <person name="Ohm R."/>
            <person name="Pangilinan J."/>
            <person name="Park H.-J."/>
            <person name="Ramirez L."/>
            <person name="Alfaro M."/>
            <person name="Sun H."/>
            <person name="Tritt A."/>
            <person name="Yoshinaga Y."/>
            <person name="Zwiers L.-H."/>
            <person name="Turgeon B."/>
            <person name="Goodwin S."/>
            <person name="Spatafora J."/>
            <person name="Crous P."/>
            <person name="Grigoriev I."/>
        </authorList>
    </citation>
    <scope>NUCLEOTIDE SEQUENCE</scope>
    <source>
        <strain evidence="10">CBS 116435</strain>
    </source>
</reference>
<evidence type="ECO:0000313" key="10">
    <source>
        <dbReference type="EMBL" id="KAF2720000.1"/>
    </source>
</evidence>
<evidence type="ECO:0000256" key="3">
    <source>
        <dbReference type="ARBA" id="ARBA00022448"/>
    </source>
</evidence>
<dbReference type="PANTHER" id="PTHR12289">
    <property type="entry name" value="METAXIN RELATED"/>
    <property type="match status" value="1"/>
</dbReference>
<name>A0A9P4UPG6_9PEZI</name>
<dbReference type="Pfam" id="PF17171">
    <property type="entry name" value="GST_C_6"/>
    <property type="match status" value="1"/>
</dbReference>
<keyword evidence="4" id="KW-1000">Mitochondrion outer membrane</keyword>
<evidence type="ECO:0000259" key="8">
    <source>
        <dbReference type="Pfam" id="PF10568"/>
    </source>
</evidence>